<keyword evidence="1" id="KW-0472">Membrane</keyword>
<feature type="chain" id="PRO_5016712782" evidence="2">
    <location>
        <begin position="19"/>
        <end position="178"/>
    </location>
</feature>
<protein>
    <submittedName>
        <fullName evidence="3">Uncharacterized protein</fullName>
    </submittedName>
</protein>
<dbReference type="SUPFAM" id="SSF48264">
    <property type="entry name" value="Cytochrome P450"/>
    <property type="match status" value="1"/>
</dbReference>
<gene>
    <name evidence="3" type="ORF">Hypma_006437</name>
</gene>
<dbReference type="Proteomes" id="UP000076154">
    <property type="component" value="Unassembled WGS sequence"/>
</dbReference>
<dbReference type="AlphaFoldDB" id="A0A369JTZ1"/>
<keyword evidence="1" id="KW-0812">Transmembrane</keyword>
<dbReference type="GO" id="GO:0016705">
    <property type="term" value="F:oxidoreductase activity, acting on paired donors, with incorporation or reduction of molecular oxygen"/>
    <property type="evidence" value="ECO:0007669"/>
    <property type="project" value="InterPro"/>
</dbReference>
<dbReference type="EMBL" id="LUEZ02000040">
    <property type="protein sequence ID" value="RDB25789.1"/>
    <property type="molecule type" value="Genomic_DNA"/>
</dbReference>
<name>A0A369JTZ1_HYPMA</name>
<dbReference type="GO" id="GO:0005506">
    <property type="term" value="F:iron ion binding"/>
    <property type="evidence" value="ECO:0007669"/>
    <property type="project" value="InterPro"/>
</dbReference>
<dbReference type="InParanoid" id="A0A369JTZ1"/>
<sequence>MILEVLLAIGAIFSVSSALSYVGALKKYNYHPGPRPLFSPFSILGALIPTTWWNPGLSWLWHQRRTAYFNHTYDVIAMVPKLTGVGLYYTASLDVMKQLLVAEVRMHIIKPPDFTASLLLWGDNIVSANNEMWKRHRRHVVPAFTAKTYSLVWAETIAAYNEMIPALGWDQGTEFQKS</sequence>
<keyword evidence="2" id="KW-0732">Signal</keyword>
<evidence type="ECO:0000313" key="4">
    <source>
        <dbReference type="Proteomes" id="UP000076154"/>
    </source>
</evidence>
<dbReference type="Gene3D" id="1.10.630.10">
    <property type="entry name" value="Cytochrome P450"/>
    <property type="match status" value="1"/>
</dbReference>
<reference evidence="3" key="1">
    <citation type="submission" date="2018-04" db="EMBL/GenBank/DDBJ databases">
        <title>Whole genome sequencing of Hypsizygus marmoreus.</title>
        <authorList>
            <person name="Choi I.-G."/>
            <person name="Min B."/>
            <person name="Kim J.-G."/>
            <person name="Kim S."/>
            <person name="Oh Y.-L."/>
            <person name="Kong W.-S."/>
            <person name="Park H."/>
            <person name="Jeong J."/>
            <person name="Song E.-S."/>
        </authorList>
    </citation>
    <scope>NUCLEOTIDE SEQUENCE [LARGE SCALE GENOMIC DNA]</scope>
    <source>
        <strain evidence="3">51987-8</strain>
    </source>
</reference>
<evidence type="ECO:0000313" key="3">
    <source>
        <dbReference type="EMBL" id="RDB25789.1"/>
    </source>
</evidence>
<comment type="caution">
    <text evidence="3">The sequence shown here is derived from an EMBL/GenBank/DDBJ whole genome shotgun (WGS) entry which is preliminary data.</text>
</comment>
<dbReference type="OrthoDB" id="1470350at2759"/>
<dbReference type="STRING" id="39966.A0A369JTZ1"/>
<proteinExistence type="predicted"/>
<accession>A0A369JTZ1</accession>
<keyword evidence="1" id="KW-1133">Transmembrane helix</keyword>
<organism evidence="3 4">
    <name type="scientific">Hypsizygus marmoreus</name>
    <name type="common">White beech mushroom</name>
    <name type="synonym">Agaricus marmoreus</name>
    <dbReference type="NCBI Taxonomy" id="39966"/>
    <lineage>
        <taxon>Eukaryota</taxon>
        <taxon>Fungi</taxon>
        <taxon>Dikarya</taxon>
        <taxon>Basidiomycota</taxon>
        <taxon>Agaricomycotina</taxon>
        <taxon>Agaricomycetes</taxon>
        <taxon>Agaricomycetidae</taxon>
        <taxon>Agaricales</taxon>
        <taxon>Tricholomatineae</taxon>
        <taxon>Lyophyllaceae</taxon>
        <taxon>Hypsizygus</taxon>
    </lineage>
</organism>
<feature type="signal peptide" evidence="2">
    <location>
        <begin position="1"/>
        <end position="18"/>
    </location>
</feature>
<evidence type="ECO:0000256" key="2">
    <source>
        <dbReference type="SAM" id="SignalP"/>
    </source>
</evidence>
<dbReference type="GO" id="GO:0020037">
    <property type="term" value="F:heme binding"/>
    <property type="evidence" value="ECO:0007669"/>
    <property type="project" value="InterPro"/>
</dbReference>
<feature type="transmembrane region" description="Helical" evidence="1">
    <location>
        <begin position="36"/>
        <end position="55"/>
    </location>
</feature>
<evidence type="ECO:0000256" key="1">
    <source>
        <dbReference type="SAM" id="Phobius"/>
    </source>
</evidence>
<dbReference type="InterPro" id="IPR036396">
    <property type="entry name" value="Cyt_P450_sf"/>
</dbReference>
<keyword evidence="4" id="KW-1185">Reference proteome</keyword>
<dbReference type="GO" id="GO:0004497">
    <property type="term" value="F:monooxygenase activity"/>
    <property type="evidence" value="ECO:0007669"/>
    <property type="project" value="InterPro"/>
</dbReference>